<accession>A0A109IGQ3</accession>
<proteinExistence type="predicted"/>
<dbReference type="Pfam" id="PF00583">
    <property type="entry name" value="Acetyltransf_1"/>
    <property type="match status" value="1"/>
</dbReference>
<dbReference type="CDD" id="cd04301">
    <property type="entry name" value="NAT_SF"/>
    <property type="match status" value="1"/>
</dbReference>
<reference evidence="2" key="1">
    <citation type="submission" date="2016-06" db="EMBL/GenBank/DDBJ databases">
        <authorList>
            <person name="Varghese N."/>
            <person name="Submissions Spin"/>
        </authorList>
    </citation>
    <scope>NUCLEOTIDE SEQUENCE [LARGE SCALE GENOMIC DNA]</scope>
    <source>
        <strain evidence="2">DSM 44983</strain>
    </source>
</reference>
<sequence length="170" mass="18486">MLIRDAEDGDWPAIYPFFSEIVAQGRTYAFPENLSLEQGRGWWMESPPGCTVVAVDGSTVLGSAKMGPNRPGRGAHVATASFMVDPRHAGRGVGRALAEHVVDRARATGYRSIQFNAVVETNEVAVRLWRSLGFEVLATVPEAFDHPEHGLVGLHVMFLDLGSTGRAVER</sequence>
<dbReference type="InterPro" id="IPR052742">
    <property type="entry name" value="Mito_N-acetyltransferase"/>
</dbReference>
<keyword evidence="1" id="KW-0808">Transferase</keyword>
<dbReference type="InterPro" id="IPR016181">
    <property type="entry name" value="Acyl_CoA_acyltransferase"/>
</dbReference>
<gene>
    <name evidence="1" type="ORF">GA0070623_4646</name>
</gene>
<keyword evidence="2" id="KW-1185">Reference proteome</keyword>
<dbReference type="Gene3D" id="3.40.630.30">
    <property type="match status" value="1"/>
</dbReference>
<dbReference type="PANTHER" id="PTHR43138:SF1">
    <property type="entry name" value="N-ACETYLTRANSFERASE ACA1"/>
    <property type="match status" value="1"/>
</dbReference>
<dbReference type="EMBL" id="LT607752">
    <property type="protein sequence ID" value="SCG79436.1"/>
    <property type="molecule type" value="Genomic_DNA"/>
</dbReference>
<organism evidence="1 2">
    <name type="scientific">Micromonospora rifamycinica</name>
    <dbReference type="NCBI Taxonomy" id="291594"/>
    <lineage>
        <taxon>Bacteria</taxon>
        <taxon>Bacillati</taxon>
        <taxon>Actinomycetota</taxon>
        <taxon>Actinomycetes</taxon>
        <taxon>Micromonosporales</taxon>
        <taxon>Micromonosporaceae</taxon>
        <taxon>Micromonospora</taxon>
    </lineage>
</organism>
<dbReference type="Proteomes" id="UP000198226">
    <property type="component" value="Chromosome I"/>
</dbReference>
<dbReference type="RefSeq" id="WP_067313702.1">
    <property type="nucleotide sequence ID" value="NZ_LRMV01000168.1"/>
</dbReference>
<dbReference type="PANTHER" id="PTHR43138">
    <property type="entry name" value="ACETYLTRANSFERASE, GNAT FAMILY"/>
    <property type="match status" value="1"/>
</dbReference>
<evidence type="ECO:0000313" key="1">
    <source>
        <dbReference type="EMBL" id="SCG79436.1"/>
    </source>
</evidence>
<evidence type="ECO:0000313" key="2">
    <source>
        <dbReference type="Proteomes" id="UP000198226"/>
    </source>
</evidence>
<dbReference type="GO" id="GO:0016747">
    <property type="term" value="F:acyltransferase activity, transferring groups other than amino-acyl groups"/>
    <property type="evidence" value="ECO:0007669"/>
    <property type="project" value="InterPro"/>
</dbReference>
<dbReference type="InterPro" id="IPR000182">
    <property type="entry name" value="GNAT_dom"/>
</dbReference>
<keyword evidence="1" id="KW-0012">Acyltransferase</keyword>
<dbReference type="OrthoDB" id="9788300at2"/>
<dbReference type="AlphaFoldDB" id="A0A109IGQ3"/>
<name>A0A109IGQ3_9ACTN</name>
<dbReference type="PROSITE" id="PS51186">
    <property type="entry name" value="GNAT"/>
    <property type="match status" value="1"/>
</dbReference>
<dbReference type="SUPFAM" id="SSF55729">
    <property type="entry name" value="Acyl-CoA N-acyltransferases (Nat)"/>
    <property type="match status" value="1"/>
</dbReference>
<protein>
    <submittedName>
        <fullName evidence="1">L-amino acid N-acyltransferase YncA</fullName>
    </submittedName>
</protein>